<evidence type="ECO:0000259" key="1">
    <source>
        <dbReference type="Pfam" id="PF00326"/>
    </source>
</evidence>
<dbReference type="PANTHER" id="PTHR43265:SF1">
    <property type="entry name" value="ESTERASE ESTD"/>
    <property type="match status" value="1"/>
</dbReference>
<feature type="domain" description="Peptidase S9 prolyl oligopeptidase catalytic" evidence="1">
    <location>
        <begin position="50"/>
        <end position="237"/>
    </location>
</feature>
<dbReference type="Gene3D" id="3.40.50.1820">
    <property type="entry name" value="alpha/beta hydrolase"/>
    <property type="match status" value="1"/>
</dbReference>
<keyword evidence="2" id="KW-0378">Hydrolase</keyword>
<accession>A0A5C4UXW4</accession>
<protein>
    <submittedName>
        <fullName evidence="2">Alpha/beta hydrolase</fullName>
    </submittedName>
</protein>
<sequence length="411" mass="43016">MPLTSTDVTFTTADGQRLGGEILRPANATGPLPGLLLVHGSGGGNSRRELRAEAEAFAAQGMVVLAPDKRSAGYSKTHRDYGQLADDALAALAVLRRQPGVGPAGLWGISEGGWVAPIAATRSKDVDFLVTVGGPGRTPLRTQVWNATNKLDRAGVRGSLRNAYVTLHRLGADAGLFPEAYYDPAPTLGRLTVPVLAMWGTEDNQVMPAESAQSFRANVPGSLTVRFFPGASHSLHADDDTLIPGYADAVGTWVRTVAGGDAPPSTTDPDPVQAALSVDTPPSAWWESWPVMLGGMTLLLLAFLSYAVRRLGAGTWAGRVLAVTGVLSMAGAACTLMSLLMTSNGDGVTTGPMLLGRPVTWLAAQLLAAVATAATVVCLTRWRTASARMRVVTVAGALFVPWALYWGLLLP</sequence>
<proteinExistence type="predicted"/>
<organism evidence="2 3">
    <name type="scientific">Nonomuraea phyllanthi</name>
    <dbReference type="NCBI Taxonomy" id="2219224"/>
    <lineage>
        <taxon>Bacteria</taxon>
        <taxon>Bacillati</taxon>
        <taxon>Actinomycetota</taxon>
        <taxon>Actinomycetes</taxon>
        <taxon>Streptosporangiales</taxon>
        <taxon>Streptosporangiaceae</taxon>
        <taxon>Nonomuraea</taxon>
    </lineage>
</organism>
<reference evidence="2 3" key="1">
    <citation type="submission" date="2019-10" db="EMBL/GenBank/DDBJ databases">
        <title>Nonomuraea sp. nov., isolated from Phyllanthus amarus.</title>
        <authorList>
            <person name="Klykleung N."/>
            <person name="Tanasupawat S."/>
        </authorList>
    </citation>
    <scope>NUCLEOTIDE SEQUENCE [LARGE SCALE GENOMIC DNA]</scope>
    <source>
        <strain evidence="2 3">PA1-10</strain>
    </source>
</reference>
<comment type="caution">
    <text evidence="2">The sequence shown here is derived from an EMBL/GenBank/DDBJ whole genome shotgun (WGS) entry which is preliminary data.</text>
</comment>
<dbReference type="GO" id="GO:0052689">
    <property type="term" value="F:carboxylic ester hydrolase activity"/>
    <property type="evidence" value="ECO:0007669"/>
    <property type="project" value="TreeGrafter"/>
</dbReference>
<dbReference type="PANTHER" id="PTHR43265">
    <property type="entry name" value="ESTERASE ESTD"/>
    <property type="match status" value="1"/>
</dbReference>
<dbReference type="GO" id="GO:0006508">
    <property type="term" value="P:proteolysis"/>
    <property type="evidence" value="ECO:0007669"/>
    <property type="project" value="InterPro"/>
</dbReference>
<dbReference type="InterPro" id="IPR053145">
    <property type="entry name" value="AB_hydrolase_Est10"/>
</dbReference>
<dbReference type="GO" id="GO:0008236">
    <property type="term" value="F:serine-type peptidase activity"/>
    <property type="evidence" value="ECO:0007669"/>
    <property type="project" value="InterPro"/>
</dbReference>
<dbReference type="EMBL" id="VDLX02000037">
    <property type="protein sequence ID" value="KAB8183275.1"/>
    <property type="molecule type" value="Genomic_DNA"/>
</dbReference>
<evidence type="ECO:0000313" key="3">
    <source>
        <dbReference type="Proteomes" id="UP000312512"/>
    </source>
</evidence>
<keyword evidence="3" id="KW-1185">Reference proteome</keyword>
<dbReference type="SUPFAM" id="SSF53474">
    <property type="entry name" value="alpha/beta-Hydrolases"/>
    <property type="match status" value="1"/>
</dbReference>
<dbReference type="Proteomes" id="UP000312512">
    <property type="component" value="Unassembled WGS sequence"/>
</dbReference>
<evidence type="ECO:0000313" key="2">
    <source>
        <dbReference type="EMBL" id="KAB8183275.1"/>
    </source>
</evidence>
<dbReference type="Pfam" id="PF00326">
    <property type="entry name" value="Peptidase_S9"/>
    <property type="match status" value="1"/>
</dbReference>
<gene>
    <name evidence="2" type="ORF">FH608_049415</name>
</gene>
<dbReference type="InterPro" id="IPR029058">
    <property type="entry name" value="AB_hydrolase_fold"/>
</dbReference>
<name>A0A5C4UXW4_9ACTN</name>
<dbReference type="AlphaFoldDB" id="A0A5C4UXW4"/>
<dbReference type="InterPro" id="IPR001375">
    <property type="entry name" value="Peptidase_S9_cat"/>
</dbReference>
<dbReference type="OrthoDB" id="9765647at2"/>